<proteinExistence type="predicted"/>
<dbReference type="Proteomes" id="UP000306038">
    <property type="component" value="Unassembled WGS sequence"/>
</dbReference>
<dbReference type="SUPFAM" id="SSF48295">
    <property type="entry name" value="TrpR-like"/>
    <property type="match status" value="1"/>
</dbReference>
<dbReference type="EMBL" id="SDLV01000004">
    <property type="protein sequence ID" value="THV62768.1"/>
    <property type="molecule type" value="Genomic_DNA"/>
</dbReference>
<organism evidence="1 2">
    <name type="scientific">Chryseobacterium candidae</name>
    <dbReference type="NCBI Taxonomy" id="1978493"/>
    <lineage>
        <taxon>Bacteria</taxon>
        <taxon>Pseudomonadati</taxon>
        <taxon>Bacteroidota</taxon>
        <taxon>Flavobacteriia</taxon>
        <taxon>Flavobacteriales</taxon>
        <taxon>Weeksellaceae</taxon>
        <taxon>Chryseobacterium group</taxon>
        <taxon>Chryseobacterium</taxon>
    </lineage>
</organism>
<reference evidence="1 2" key="1">
    <citation type="submission" date="2019-01" db="EMBL/GenBank/DDBJ databases">
        <authorList>
            <person name="B I."/>
            <person name="Ch S."/>
            <person name="Ch V.R."/>
        </authorList>
    </citation>
    <scope>NUCLEOTIDE SEQUENCE [LARGE SCALE GENOMIC DNA]</scope>
    <source>
        <strain evidence="1 2">JC507</strain>
    </source>
</reference>
<protein>
    <submittedName>
        <fullName evidence="1">Helix-turn-helix domain-containing protein</fullName>
    </submittedName>
</protein>
<comment type="caution">
    <text evidence="1">The sequence shown here is derived from an EMBL/GenBank/DDBJ whole genome shotgun (WGS) entry which is preliminary data.</text>
</comment>
<accession>A0ABY2RB09</accession>
<evidence type="ECO:0000313" key="2">
    <source>
        <dbReference type="Proteomes" id="UP000306038"/>
    </source>
</evidence>
<evidence type="ECO:0000313" key="1">
    <source>
        <dbReference type="EMBL" id="THV62768.1"/>
    </source>
</evidence>
<keyword evidence="2" id="KW-1185">Reference proteome</keyword>
<dbReference type="RefSeq" id="WP_083688800.1">
    <property type="nucleotide sequence ID" value="NZ_SDLV01000004.1"/>
</dbReference>
<name>A0ABY2RB09_9FLAO</name>
<sequence>MMRNSPNYKKIYHDIILKICPERETEFNFFLEKENLFSWDIVRLDNLIFHSKDSDSIIFDQRHRSYDDETIIYIINYQEENKLNNSLTSKYFRISKNTLTKWKKRYKS</sequence>
<dbReference type="InterPro" id="IPR010921">
    <property type="entry name" value="Trp_repressor/repl_initiator"/>
</dbReference>
<gene>
    <name evidence="1" type="ORF">EK417_02620</name>
</gene>